<reference evidence="1 2" key="2">
    <citation type="journal article" date="2022" name="Mol. Ecol. Resour.">
        <title>The genomes of chicory, endive, great burdock and yacon provide insights into Asteraceae paleo-polyploidization history and plant inulin production.</title>
        <authorList>
            <person name="Fan W."/>
            <person name="Wang S."/>
            <person name="Wang H."/>
            <person name="Wang A."/>
            <person name="Jiang F."/>
            <person name="Liu H."/>
            <person name="Zhao H."/>
            <person name="Xu D."/>
            <person name="Zhang Y."/>
        </authorList>
    </citation>
    <scope>NUCLEOTIDE SEQUENCE [LARGE SCALE GENOMIC DNA]</scope>
    <source>
        <strain evidence="2">cv. Yunnan</strain>
        <tissue evidence="1">Leaves</tissue>
    </source>
</reference>
<organism evidence="1 2">
    <name type="scientific">Smallanthus sonchifolius</name>
    <dbReference type="NCBI Taxonomy" id="185202"/>
    <lineage>
        <taxon>Eukaryota</taxon>
        <taxon>Viridiplantae</taxon>
        <taxon>Streptophyta</taxon>
        <taxon>Embryophyta</taxon>
        <taxon>Tracheophyta</taxon>
        <taxon>Spermatophyta</taxon>
        <taxon>Magnoliopsida</taxon>
        <taxon>eudicotyledons</taxon>
        <taxon>Gunneridae</taxon>
        <taxon>Pentapetalae</taxon>
        <taxon>asterids</taxon>
        <taxon>campanulids</taxon>
        <taxon>Asterales</taxon>
        <taxon>Asteraceae</taxon>
        <taxon>Asteroideae</taxon>
        <taxon>Heliantheae alliance</taxon>
        <taxon>Millerieae</taxon>
        <taxon>Smallanthus</taxon>
    </lineage>
</organism>
<comment type="caution">
    <text evidence="1">The sequence shown here is derived from an EMBL/GenBank/DDBJ whole genome shotgun (WGS) entry which is preliminary data.</text>
</comment>
<evidence type="ECO:0000313" key="2">
    <source>
        <dbReference type="Proteomes" id="UP001056120"/>
    </source>
</evidence>
<dbReference type="EMBL" id="CM042036">
    <property type="protein sequence ID" value="KAI3744863.1"/>
    <property type="molecule type" value="Genomic_DNA"/>
</dbReference>
<proteinExistence type="predicted"/>
<name>A0ACB9DDY9_9ASTR</name>
<evidence type="ECO:0000313" key="1">
    <source>
        <dbReference type="EMBL" id="KAI3744863.1"/>
    </source>
</evidence>
<keyword evidence="2" id="KW-1185">Reference proteome</keyword>
<protein>
    <submittedName>
        <fullName evidence="1">Uncharacterized protein</fullName>
    </submittedName>
</protein>
<sequence length="165" mass="19225">MARIATLEKDVRDNPSFTITLTGNVRKMRVVMSFDTITQVAPFDSLPDQEYVYPPERHIFDNATTESLDRKMIPHCHLITTLMRLQGALHQDTFYMVKHHKRIVLNKLSYQEWSYTTTNRRFVLKDKKMKQRIEGLLDHVQPLEGKDEGEEGNDEEEEEGDDGAT</sequence>
<reference evidence="2" key="1">
    <citation type="journal article" date="2022" name="Mol. Ecol. Resour.">
        <title>The genomes of chicory, endive, great burdock and yacon provide insights into Asteraceae palaeo-polyploidization history and plant inulin production.</title>
        <authorList>
            <person name="Fan W."/>
            <person name="Wang S."/>
            <person name="Wang H."/>
            <person name="Wang A."/>
            <person name="Jiang F."/>
            <person name="Liu H."/>
            <person name="Zhao H."/>
            <person name="Xu D."/>
            <person name="Zhang Y."/>
        </authorList>
    </citation>
    <scope>NUCLEOTIDE SEQUENCE [LARGE SCALE GENOMIC DNA]</scope>
    <source>
        <strain evidence="2">cv. Yunnan</strain>
    </source>
</reference>
<dbReference type="Proteomes" id="UP001056120">
    <property type="component" value="Linkage Group LG19"/>
</dbReference>
<gene>
    <name evidence="1" type="ORF">L1987_57959</name>
</gene>
<accession>A0ACB9DDY9</accession>